<name>A0ABN5Y642_MYCME</name>
<evidence type="ECO:0000259" key="2">
    <source>
        <dbReference type="PROSITE" id="PS50983"/>
    </source>
</evidence>
<dbReference type="PROSITE" id="PS51257">
    <property type="entry name" value="PROKAR_LIPOPROTEIN"/>
    <property type="match status" value="1"/>
</dbReference>
<gene>
    <name evidence="3" type="ORF">MMAGJ_18510</name>
</gene>
<evidence type="ECO:0000256" key="1">
    <source>
        <dbReference type="ARBA" id="ARBA00008814"/>
    </source>
</evidence>
<dbReference type="CDD" id="cd01148">
    <property type="entry name" value="TroA_a"/>
    <property type="match status" value="1"/>
</dbReference>
<sequence length="344" mass="36906">MGPGSKGVALHNGTRTITLVALTVSLITGCSSPADTATTAGPPGYPVTLENCGRAVTVKSPPQRAVSINQPATELLLTLGLADRMVGSASWSDEVRPELAAENAKVPVLSRDFPSFERVLKEKPDFVYATFDWSFTDEGVAPRDRFERLGVPTYQSSSECGGQDAAQQRPLTLDDMYAEIGDVAKIFGVEDRGEQLVSSLRTRMSTAADGLKADDVTLMWWYAGTKAPYIAGCCGAPGIITNAVGARNAFADSRQLWPEISWEAILERDPDVLVLADLTRGDDGDSVAAKIRFLESDPAAQRLTAVRERRWIVLPGTAMDPSLRNVDAVETVASGLRSFGLADK</sequence>
<organism evidence="3 4">
    <name type="scientific">Mycolicibacterium mageritense</name>
    <name type="common">Mycobacterium mageritense</name>
    <dbReference type="NCBI Taxonomy" id="53462"/>
    <lineage>
        <taxon>Bacteria</taxon>
        <taxon>Bacillati</taxon>
        <taxon>Actinomycetota</taxon>
        <taxon>Actinomycetes</taxon>
        <taxon>Mycobacteriales</taxon>
        <taxon>Mycobacteriaceae</taxon>
        <taxon>Mycolicibacterium</taxon>
    </lineage>
</organism>
<accession>A0ABN5Y642</accession>
<dbReference type="SUPFAM" id="SSF53807">
    <property type="entry name" value="Helical backbone' metal receptor"/>
    <property type="match status" value="1"/>
</dbReference>
<keyword evidence="4" id="KW-1185">Reference proteome</keyword>
<dbReference type="Gene3D" id="3.40.50.1980">
    <property type="entry name" value="Nitrogenase molybdenum iron protein domain"/>
    <property type="match status" value="2"/>
</dbReference>
<dbReference type="PROSITE" id="PS50983">
    <property type="entry name" value="FE_B12_PBP"/>
    <property type="match status" value="1"/>
</dbReference>
<protein>
    <submittedName>
        <fullName evidence="3">ABC transporter substrate-binding protein</fullName>
    </submittedName>
</protein>
<dbReference type="PANTHER" id="PTHR30535:SF7">
    <property type="entry name" value="IRON(III) DICITRATE-BINDING PROTEIN"/>
    <property type="match status" value="1"/>
</dbReference>
<dbReference type="Proteomes" id="UP000465622">
    <property type="component" value="Chromosome"/>
</dbReference>
<reference evidence="3 4" key="1">
    <citation type="journal article" date="2019" name="Emerg. Microbes Infect.">
        <title>Comprehensive subspecies identification of 175 nontuberculous mycobacteria species based on 7547 genomic profiles.</title>
        <authorList>
            <person name="Matsumoto Y."/>
            <person name="Kinjo T."/>
            <person name="Motooka D."/>
            <person name="Nabeya D."/>
            <person name="Jung N."/>
            <person name="Uechi K."/>
            <person name="Horii T."/>
            <person name="Iida T."/>
            <person name="Fujita J."/>
            <person name="Nakamura S."/>
        </authorList>
    </citation>
    <scope>NUCLEOTIDE SEQUENCE [LARGE SCALE GENOMIC DNA]</scope>
    <source>
        <strain evidence="3 4">JCM 12375</strain>
    </source>
</reference>
<feature type="domain" description="Fe/B12 periplasmic-binding" evidence="2">
    <location>
        <begin position="64"/>
        <end position="344"/>
    </location>
</feature>
<dbReference type="Pfam" id="PF01497">
    <property type="entry name" value="Peripla_BP_2"/>
    <property type="match status" value="1"/>
</dbReference>
<dbReference type="InterPro" id="IPR002491">
    <property type="entry name" value="ABC_transptr_periplasmic_BD"/>
</dbReference>
<proteinExistence type="inferred from homology"/>
<evidence type="ECO:0000313" key="3">
    <source>
        <dbReference type="EMBL" id="BBX32569.1"/>
    </source>
</evidence>
<dbReference type="PANTHER" id="PTHR30535">
    <property type="entry name" value="VITAMIN B12-BINDING PROTEIN"/>
    <property type="match status" value="1"/>
</dbReference>
<dbReference type="InterPro" id="IPR050902">
    <property type="entry name" value="ABC_Transporter_SBP"/>
</dbReference>
<dbReference type="EMBL" id="AP022567">
    <property type="protein sequence ID" value="BBX32569.1"/>
    <property type="molecule type" value="Genomic_DNA"/>
</dbReference>
<evidence type="ECO:0000313" key="4">
    <source>
        <dbReference type="Proteomes" id="UP000465622"/>
    </source>
</evidence>
<comment type="similarity">
    <text evidence="1">Belongs to the bacterial solute-binding protein 8 family.</text>
</comment>